<dbReference type="Gene3D" id="1.10.940.10">
    <property type="entry name" value="NusB-like"/>
    <property type="match status" value="1"/>
</dbReference>
<evidence type="ECO:0000256" key="1">
    <source>
        <dbReference type="ARBA" id="ARBA00005952"/>
    </source>
</evidence>
<feature type="domain" description="NusB/RsmB/TIM44" evidence="7">
    <location>
        <begin position="8"/>
        <end position="131"/>
    </location>
</feature>
<dbReference type="HAMAP" id="MF_00073">
    <property type="entry name" value="NusB"/>
    <property type="match status" value="1"/>
</dbReference>
<comment type="caution">
    <text evidence="8">The sequence shown here is derived from an EMBL/GenBank/DDBJ whole genome shotgun (WGS) entry which is preliminary data.</text>
</comment>
<name>A0A1V6CCJ7_UNCT6</name>
<evidence type="ECO:0000256" key="4">
    <source>
        <dbReference type="ARBA" id="ARBA00023015"/>
    </source>
</evidence>
<sequence>MRKIQRKGRISALIVCYQIDIRGIVEEEVVLNLLEDMHLDKEIYPFVEMHVLGVLRNKNRIDELISRYSINWDISRMSYIDRNILRIAVYEMLYLPDIPRVAAINEAIEIAKMYSSSESGKFINGILDRIRKELPCERNAGLPTNNK</sequence>
<evidence type="ECO:0000259" key="7">
    <source>
        <dbReference type="Pfam" id="PF01029"/>
    </source>
</evidence>
<dbReference type="AlphaFoldDB" id="A0A1V6CCJ7"/>
<dbReference type="CDD" id="cd00619">
    <property type="entry name" value="Terminator_NusB"/>
    <property type="match status" value="1"/>
</dbReference>
<dbReference type="InterPro" id="IPR011605">
    <property type="entry name" value="NusB_fam"/>
</dbReference>
<keyword evidence="3 6" id="KW-0694">RNA-binding</keyword>
<dbReference type="SUPFAM" id="SSF48013">
    <property type="entry name" value="NusB-like"/>
    <property type="match status" value="1"/>
</dbReference>
<dbReference type="PANTHER" id="PTHR11078">
    <property type="entry name" value="N UTILIZATION SUBSTANCE PROTEIN B-RELATED"/>
    <property type="match status" value="1"/>
</dbReference>
<comment type="function">
    <text evidence="6">Involved in transcription antitermination. Required for transcription of ribosomal RNA (rRNA) genes. Binds specifically to the boxA antiterminator sequence of the ribosomal RNA (rrn) operons.</text>
</comment>
<proteinExistence type="inferred from homology"/>
<organism evidence="8">
    <name type="scientific">candidate division TA06 bacterium ADurb.Bin131</name>
    <dbReference type="NCBI Taxonomy" id="1852827"/>
    <lineage>
        <taxon>Bacteria</taxon>
        <taxon>Bacteria division TA06</taxon>
    </lineage>
</organism>
<dbReference type="GO" id="GO:0003723">
    <property type="term" value="F:RNA binding"/>
    <property type="evidence" value="ECO:0007669"/>
    <property type="project" value="UniProtKB-UniRule"/>
</dbReference>
<dbReference type="NCBIfam" id="TIGR01951">
    <property type="entry name" value="nusB"/>
    <property type="match status" value="1"/>
</dbReference>
<dbReference type="EMBL" id="MWDQ01000034">
    <property type="protein sequence ID" value="OQB74643.1"/>
    <property type="molecule type" value="Genomic_DNA"/>
</dbReference>
<gene>
    <name evidence="6" type="primary">nusB</name>
    <name evidence="8" type="ORF">BWX89_00406</name>
</gene>
<evidence type="ECO:0000256" key="3">
    <source>
        <dbReference type="ARBA" id="ARBA00022884"/>
    </source>
</evidence>
<dbReference type="PANTHER" id="PTHR11078:SF3">
    <property type="entry name" value="ANTITERMINATION NUSB DOMAIN-CONTAINING PROTEIN"/>
    <property type="match status" value="1"/>
</dbReference>
<evidence type="ECO:0000256" key="2">
    <source>
        <dbReference type="ARBA" id="ARBA00022814"/>
    </source>
</evidence>
<dbReference type="GO" id="GO:0006353">
    <property type="term" value="P:DNA-templated transcription termination"/>
    <property type="evidence" value="ECO:0007669"/>
    <property type="project" value="UniProtKB-UniRule"/>
</dbReference>
<evidence type="ECO:0000256" key="6">
    <source>
        <dbReference type="HAMAP-Rule" id="MF_00073"/>
    </source>
</evidence>
<dbReference type="GO" id="GO:0005829">
    <property type="term" value="C:cytosol"/>
    <property type="evidence" value="ECO:0007669"/>
    <property type="project" value="TreeGrafter"/>
</dbReference>
<dbReference type="Pfam" id="PF01029">
    <property type="entry name" value="NusB"/>
    <property type="match status" value="1"/>
</dbReference>
<reference evidence="8" key="1">
    <citation type="submission" date="2017-02" db="EMBL/GenBank/DDBJ databases">
        <title>Delving into the versatile metabolic prowess of the omnipresent phylum Bacteroidetes.</title>
        <authorList>
            <person name="Nobu M.K."/>
            <person name="Mei R."/>
            <person name="Narihiro T."/>
            <person name="Kuroda K."/>
            <person name="Liu W.-T."/>
        </authorList>
    </citation>
    <scope>NUCLEOTIDE SEQUENCE</scope>
    <source>
        <strain evidence="8">ADurb.Bin131</strain>
    </source>
</reference>
<protein>
    <recommendedName>
        <fullName evidence="6">Transcription antitermination protein NusB</fullName>
    </recommendedName>
    <alternativeName>
        <fullName evidence="6">Antitermination factor NusB</fullName>
    </alternativeName>
</protein>
<evidence type="ECO:0000313" key="8">
    <source>
        <dbReference type="EMBL" id="OQB74643.1"/>
    </source>
</evidence>
<keyword evidence="4 6" id="KW-0805">Transcription regulation</keyword>
<dbReference type="InterPro" id="IPR035926">
    <property type="entry name" value="NusB-like_sf"/>
</dbReference>
<keyword evidence="2 6" id="KW-0889">Transcription antitermination</keyword>
<dbReference type="Proteomes" id="UP000485562">
    <property type="component" value="Unassembled WGS sequence"/>
</dbReference>
<dbReference type="GO" id="GO:0031564">
    <property type="term" value="P:transcription antitermination"/>
    <property type="evidence" value="ECO:0007669"/>
    <property type="project" value="UniProtKB-KW"/>
</dbReference>
<accession>A0A1V6CCJ7</accession>
<evidence type="ECO:0000256" key="5">
    <source>
        <dbReference type="ARBA" id="ARBA00023163"/>
    </source>
</evidence>
<dbReference type="InterPro" id="IPR006027">
    <property type="entry name" value="NusB_RsmB_TIM44"/>
</dbReference>
<keyword evidence="5 6" id="KW-0804">Transcription</keyword>
<comment type="similarity">
    <text evidence="1 6">Belongs to the NusB family.</text>
</comment>